<feature type="transmembrane region" description="Helical" evidence="9">
    <location>
        <begin position="133"/>
        <end position="154"/>
    </location>
</feature>
<evidence type="ECO:0000256" key="6">
    <source>
        <dbReference type="ARBA" id="ARBA00022989"/>
    </source>
</evidence>
<evidence type="ECO:0000313" key="12">
    <source>
        <dbReference type="Proteomes" id="UP001419268"/>
    </source>
</evidence>
<comment type="caution">
    <text evidence="11">The sequence shown here is derived from an EMBL/GenBank/DDBJ whole genome shotgun (WGS) entry which is preliminary data.</text>
</comment>
<reference evidence="11 12" key="1">
    <citation type="submission" date="2024-01" db="EMBL/GenBank/DDBJ databases">
        <title>Genome assemblies of Stephania.</title>
        <authorList>
            <person name="Yang L."/>
        </authorList>
    </citation>
    <scope>NUCLEOTIDE SEQUENCE [LARGE SCALE GENOMIC DNA]</scope>
    <source>
        <strain evidence="11">JXDWG</strain>
        <tissue evidence="11">Leaf</tissue>
    </source>
</reference>
<comment type="pathway">
    <text evidence="2">Secondary metabolite biosynthesis.</text>
</comment>
<keyword evidence="7 9" id="KW-0472">Membrane</keyword>
<comment type="subcellular location">
    <subcellularLocation>
        <location evidence="1">Membrane</location>
        <topology evidence="1">Multi-pass membrane protein</topology>
    </subcellularLocation>
</comment>
<evidence type="ECO:0000256" key="8">
    <source>
        <dbReference type="ARBA" id="ARBA00023315"/>
    </source>
</evidence>
<dbReference type="PIRSF" id="PIRSF037006">
    <property type="entry name" value="Wax_synthase"/>
    <property type="match status" value="1"/>
</dbReference>
<dbReference type="Proteomes" id="UP001419268">
    <property type="component" value="Unassembled WGS sequence"/>
</dbReference>
<evidence type="ECO:0000313" key="11">
    <source>
        <dbReference type="EMBL" id="KAK9089800.1"/>
    </source>
</evidence>
<keyword evidence="5 9" id="KW-0812">Transmembrane</keyword>
<accession>A0AAP0EAS2</accession>
<keyword evidence="8" id="KW-0012">Acyltransferase</keyword>
<evidence type="ECO:0000259" key="10">
    <source>
        <dbReference type="Pfam" id="PF13813"/>
    </source>
</evidence>
<dbReference type="InterPro" id="IPR017088">
    <property type="entry name" value="Wax_synthase_Magnoliopsida"/>
</dbReference>
<sequence length="361" mass="41230">MSSSTSGDEINNLIKVWLTVLTSLTYSYFISSKLPKGLPRLLSLLPIITLFFLLPLAISTVHFSGITGFFVAWLANFKLLLFAFDLPPLASPLPHDSPHDHDHHLHLLHFISLSCLPIKIMTNKAKPQLVPQLLPIIMNYIIKSLVVVLSINIYNYKHYLHPKLLQLLYCIHIYCFLELLLVISARLARKLLRVDLEAPFNEPYRSTSLQDFWGRRWNLMVTGILRPTVYKPVREYLGERRYAMPAAVMATFVVSGAMHELIFFYLSRKSPDGGMMGFFVLHGVCLVVEITVKKRLRWRLGAVVSVLVTGGFVAATALWLFVPYMVRRGVDAKAMEEYVMVARYAKMVLKLARTKLICMYI</sequence>
<feature type="transmembrane region" description="Helical" evidence="9">
    <location>
        <begin position="304"/>
        <end position="326"/>
    </location>
</feature>
<name>A0AAP0EAS2_9MAGN</name>
<dbReference type="InterPro" id="IPR044851">
    <property type="entry name" value="Wax_synthase"/>
</dbReference>
<dbReference type="GO" id="GO:0008374">
    <property type="term" value="F:O-acyltransferase activity"/>
    <property type="evidence" value="ECO:0007669"/>
    <property type="project" value="InterPro"/>
</dbReference>
<feature type="transmembrane region" description="Helical" evidence="9">
    <location>
        <begin position="12"/>
        <end position="29"/>
    </location>
</feature>
<feature type="domain" description="Wax synthase" evidence="10">
    <location>
        <begin position="200"/>
        <end position="281"/>
    </location>
</feature>
<organism evidence="11 12">
    <name type="scientific">Stephania cephalantha</name>
    <dbReference type="NCBI Taxonomy" id="152367"/>
    <lineage>
        <taxon>Eukaryota</taxon>
        <taxon>Viridiplantae</taxon>
        <taxon>Streptophyta</taxon>
        <taxon>Embryophyta</taxon>
        <taxon>Tracheophyta</taxon>
        <taxon>Spermatophyta</taxon>
        <taxon>Magnoliopsida</taxon>
        <taxon>Ranunculales</taxon>
        <taxon>Menispermaceae</taxon>
        <taxon>Menispermoideae</taxon>
        <taxon>Cissampelideae</taxon>
        <taxon>Stephania</taxon>
    </lineage>
</organism>
<evidence type="ECO:0000256" key="3">
    <source>
        <dbReference type="ARBA" id="ARBA00007282"/>
    </source>
</evidence>
<evidence type="ECO:0000256" key="7">
    <source>
        <dbReference type="ARBA" id="ARBA00023136"/>
    </source>
</evidence>
<dbReference type="InterPro" id="IPR032805">
    <property type="entry name" value="Wax_synthase_dom"/>
</dbReference>
<comment type="similarity">
    <text evidence="3">Belongs to the wax synthase family.</text>
</comment>
<feature type="transmembrane region" description="Helical" evidence="9">
    <location>
        <begin position="273"/>
        <end position="292"/>
    </location>
</feature>
<feature type="transmembrane region" description="Helical" evidence="9">
    <location>
        <begin position="166"/>
        <end position="183"/>
    </location>
</feature>
<gene>
    <name evidence="11" type="ORF">Scep_028882</name>
</gene>
<evidence type="ECO:0000256" key="9">
    <source>
        <dbReference type="SAM" id="Phobius"/>
    </source>
</evidence>
<dbReference type="EMBL" id="JBBNAG010000012">
    <property type="protein sequence ID" value="KAK9089800.1"/>
    <property type="molecule type" value="Genomic_DNA"/>
</dbReference>
<feature type="transmembrane region" description="Helical" evidence="9">
    <location>
        <begin position="242"/>
        <end position="267"/>
    </location>
</feature>
<keyword evidence="12" id="KW-1185">Reference proteome</keyword>
<protein>
    <recommendedName>
        <fullName evidence="10">Wax synthase domain-containing protein</fullName>
    </recommendedName>
</protein>
<dbReference type="GO" id="GO:0006629">
    <property type="term" value="P:lipid metabolic process"/>
    <property type="evidence" value="ECO:0007669"/>
    <property type="project" value="InterPro"/>
</dbReference>
<evidence type="ECO:0000256" key="1">
    <source>
        <dbReference type="ARBA" id="ARBA00004141"/>
    </source>
</evidence>
<keyword evidence="6 9" id="KW-1133">Transmembrane helix</keyword>
<dbReference type="AlphaFoldDB" id="A0AAP0EAS2"/>
<dbReference type="GO" id="GO:0016020">
    <property type="term" value="C:membrane"/>
    <property type="evidence" value="ECO:0007669"/>
    <property type="project" value="UniProtKB-SubCell"/>
</dbReference>
<dbReference type="PANTHER" id="PTHR31595:SF57">
    <property type="entry name" value="OS04G0481900 PROTEIN"/>
    <property type="match status" value="1"/>
</dbReference>
<dbReference type="Pfam" id="PF13813">
    <property type="entry name" value="MBOAT_2"/>
    <property type="match status" value="1"/>
</dbReference>
<keyword evidence="4" id="KW-0808">Transferase</keyword>
<dbReference type="PANTHER" id="PTHR31595">
    <property type="entry name" value="LONG-CHAIN-ALCOHOL O-FATTY-ACYLTRANSFERASE 3-RELATED"/>
    <property type="match status" value="1"/>
</dbReference>
<evidence type="ECO:0000256" key="5">
    <source>
        <dbReference type="ARBA" id="ARBA00022692"/>
    </source>
</evidence>
<evidence type="ECO:0000256" key="2">
    <source>
        <dbReference type="ARBA" id="ARBA00005179"/>
    </source>
</evidence>
<evidence type="ECO:0000256" key="4">
    <source>
        <dbReference type="ARBA" id="ARBA00022679"/>
    </source>
</evidence>
<proteinExistence type="inferred from homology"/>